<feature type="compositionally biased region" description="Polar residues" evidence="1">
    <location>
        <begin position="9"/>
        <end position="18"/>
    </location>
</feature>
<dbReference type="EMBL" id="BT139605">
    <property type="protein sequence ID" value="AFK39400.1"/>
    <property type="molecule type" value="mRNA"/>
</dbReference>
<dbReference type="AlphaFoldDB" id="I3SGK8"/>
<protein>
    <submittedName>
        <fullName evidence="2">Uncharacterized protein</fullName>
    </submittedName>
</protein>
<proteinExistence type="evidence at transcript level"/>
<name>I3SGK8_LOTJA</name>
<evidence type="ECO:0000313" key="2">
    <source>
        <dbReference type="EMBL" id="AFK39400.1"/>
    </source>
</evidence>
<evidence type="ECO:0000256" key="1">
    <source>
        <dbReference type="SAM" id="MobiDB-lite"/>
    </source>
</evidence>
<accession>I3SGK8</accession>
<organism evidence="2">
    <name type="scientific">Lotus japonicus</name>
    <name type="common">Lotus corniculatus var. japonicus</name>
    <dbReference type="NCBI Taxonomy" id="34305"/>
    <lineage>
        <taxon>Eukaryota</taxon>
        <taxon>Viridiplantae</taxon>
        <taxon>Streptophyta</taxon>
        <taxon>Embryophyta</taxon>
        <taxon>Tracheophyta</taxon>
        <taxon>Spermatophyta</taxon>
        <taxon>Magnoliopsida</taxon>
        <taxon>eudicotyledons</taxon>
        <taxon>Gunneridae</taxon>
        <taxon>Pentapetalae</taxon>
        <taxon>rosids</taxon>
        <taxon>fabids</taxon>
        <taxon>Fabales</taxon>
        <taxon>Fabaceae</taxon>
        <taxon>Papilionoideae</taxon>
        <taxon>50 kb inversion clade</taxon>
        <taxon>NPAAA clade</taxon>
        <taxon>Hologalegina</taxon>
        <taxon>robinioid clade</taxon>
        <taxon>Loteae</taxon>
        <taxon>Lotus</taxon>
    </lineage>
</organism>
<reference evidence="2" key="1">
    <citation type="submission" date="2012-05" db="EMBL/GenBank/DDBJ databases">
        <authorList>
            <person name="Krishnakumar V."/>
            <person name="Cheung F."/>
            <person name="Xiao Y."/>
            <person name="Chan A."/>
            <person name="Moskal W.A."/>
            <person name="Town C.D."/>
        </authorList>
    </citation>
    <scope>NUCLEOTIDE SEQUENCE</scope>
</reference>
<sequence length="25" mass="2720">MHHGLCKENGSQNCGSSVRHSHKAD</sequence>
<feature type="region of interest" description="Disordered" evidence="1">
    <location>
        <begin position="1"/>
        <end position="25"/>
    </location>
</feature>